<evidence type="ECO:0000313" key="3">
    <source>
        <dbReference type="Proteomes" id="UP000623107"/>
    </source>
</evidence>
<evidence type="ECO:0000256" key="1">
    <source>
        <dbReference type="SAM" id="MobiDB-lite"/>
    </source>
</evidence>
<dbReference type="InterPro" id="IPR053734">
    <property type="entry name" value="Phage_Head-Tail_Connect_sf"/>
</dbReference>
<sequence length="127" mass="13667">MSGSTGPFDWDGLVLGPCQDVFGEAVEWLSGRVGNWQPISGIFDDAYRPIDVLGGGDGMSPVHITTTRPILGVREGAFTTPPEQGDLIRVRGKVYRIQEVRTDSHGGLHLELNDATGESDALQGDYP</sequence>
<evidence type="ECO:0000313" key="2">
    <source>
        <dbReference type="EMBL" id="MBF0859416.1"/>
    </source>
</evidence>
<name>A0ABR9Y668_9PROT</name>
<dbReference type="Proteomes" id="UP000623107">
    <property type="component" value="Unassembled WGS sequence"/>
</dbReference>
<gene>
    <name evidence="2" type="ORF">HKD24_09335</name>
</gene>
<dbReference type="EMBL" id="JABCQG010000010">
    <property type="protein sequence ID" value="MBF0859416.1"/>
    <property type="molecule type" value="Genomic_DNA"/>
</dbReference>
<dbReference type="InterPro" id="IPR008018">
    <property type="entry name" value="Phage_tail_attach_FII"/>
</dbReference>
<protein>
    <recommendedName>
        <fullName evidence="4">Phage protein</fullName>
    </recommendedName>
</protein>
<accession>A0ABR9Y668</accession>
<dbReference type="Gene3D" id="2.40.10.180">
    <property type="entry name" value="Phage tail proteins"/>
    <property type="match status" value="1"/>
</dbReference>
<reference evidence="2" key="2">
    <citation type="submission" date="2020-11" db="EMBL/GenBank/DDBJ databases">
        <title>Description of novel Gluconobacter species.</title>
        <authorList>
            <person name="Cleenwerck I."/>
            <person name="Cnockaert M."/>
            <person name="Borremans W."/>
            <person name="Wieme A.D."/>
            <person name="De Vuyst L."/>
            <person name="Vandamme P."/>
        </authorList>
    </citation>
    <scope>NUCLEOTIDE SEQUENCE</scope>
    <source>
        <strain evidence="2">LMG 31484</strain>
    </source>
</reference>
<dbReference type="RefSeq" id="WP_194260044.1">
    <property type="nucleotide sequence ID" value="NZ_JABCQG010000010.1"/>
</dbReference>
<feature type="region of interest" description="Disordered" evidence="1">
    <location>
        <begin position="108"/>
        <end position="127"/>
    </location>
</feature>
<keyword evidence="3" id="KW-1185">Reference proteome</keyword>
<comment type="caution">
    <text evidence="2">The sequence shown here is derived from an EMBL/GenBank/DDBJ whole genome shotgun (WGS) entry which is preliminary data.</text>
</comment>
<organism evidence="2 3">
    <name type="scientific">Gluconobacter vitians</name>
    <dbReference type="NCBI Taxonomy" id="2728102"/>
    <lineage>
        <taxon>Bacteria</taxon>
        <taxon>Pseudomonadati</taxon>
        <taxon>Pseudomonadota</taxon>
        <taxon>Alphaproteobacteria</taxon>
        <taxon>Acetobacterales</taxon>
        <taxon>Acetobacteraceae</taxon>
        <taxon>Gluconobacter</taxon>
    </lineage>
</organism>
<evidence type="ECO:0008006" key="4">
    <source>
        <dbReference type="Google" id="ProtNLM"/>
    </source>
</evidence>
<reference evidence="2" key="1">
    <citation type="submission" date="2020-04" db="EMBL/GenBank/DDBJ databases">
        <authorList>
            <person name="Sombolestani A."/>
        </authorList>
    </citation>
    <scope>NUCLEOTIDE SEQUENCE</scope>
    <source>
        <strain evidence="2">LMG 31484</strain>
    </source>
</reference>
<proteinExistence type="predicted"/>
<dbReference type="Pfam" id="PF05354">
    <property type="entry name" value="Phage_attach"/>
    <property type="match status" value="1"/>
</dbReference>